<dbReference type="InterPro" id="IPR013456">
    <property type="entry name" value="XylF"/>
</dbReference>
<comment type="subcellular location">
    <subcellularLocation>
        <location evidence="1">Cell envelope</location>
    </subcellularLocation>
</comment>
<dbReference type="Proteomes" id="UP000095247">
    <property type="component" value="Unassembled WGS sequence"/>
</dbReference>
<reference evidence="6 7" key="1">
    <citation type="submission" date="2016-08" db="EMBL/GenBank/DDBJ databases">
        <title>Characterization and recognition of Brachyspira hampsonii sp. nov., a novel intestinal spirochete that is pathogenic to pigs.</title>
        <authorList>
            <person name="Mirajkar N."/>
            <person name="La T."/>
            <person name="Phillips N."/>
            <person name="Hampson D."/>
            <person name="Gebhart C."/>
        </authorList>
    </citation>
    <scope>NUCLEOTIDE SEQUENCE [LARGE SCALE GENOMIC DNA]</scope>
    <source>
        <strain evidence="6 7">P280/1</strain>
    </source>
</reference>
<accession>A0A1E5NDY8</accession>
<dbReference type="AlphaFoldDB" id="A0A1E5NDY8"/>
<evidence type="ECO:0000259" key="5">
    <source>
        <dbReference type="Pfam" id="PF13407"/>
    </source>
</evidence>
<dbReference type="GO" id="GO:0015753">
    <property type="term" value="P:D-xylose transmembrane transport"/>
    <property type="evidence" value="ECO:0007669"/>
    <property type="project" value="InterPro"/>
</dbReference>
<organism evidence="6 7">
    <name type="scientific">Brachyspira hampsonii</name>
    <dbReference type="NCBI Taxonomy" id="1287055"/>
    <lineage>
        <taxon>Bacteria</taxon>
        <taxon>Pseudomonadati</taxon>
        <taxon>Spirochaetota</taxon>
        <taxon>Spirochaetia</taxon>
        <taxon>Brachyspirales</taxon>
        <taxon>Brachyspiraceae</taxon>
        <taxon>Brachyspira</taxon>
    </lineage>
</organism>
<evidence type="ECO:0000256" key="2">
    <source>
        <dbReference type="ARBA" id="ARBA00007639"/>
    </source>
</evidence>
<evidence type="ECO:0000313" key="7">
    <source>
        <dbReference type="Proteomes" id="UP000095247"/>
    </source>
</evidence>
<keyword evidence="3 4" id="KW-0732">Signal</keyword>
<proteinExistence type="inferred from homology"/>
<dbReference type="PANTHER" id="PTHR30036:SF1">
    <property type="entry name" value="D-XYLOSE-BINDING PERIPLASMIC PROTEIN"/>
    <property type="match status" value="1"/>
</dbReference>
<dbReference type="PANTHER" id="PTHR30036">
    <property type="entry name" value="D-XYLOSE-BINDING PERIPLASMIC PROTEIN"/>
    <property type="match status" value="1"/>
</dbReference>
<dbReference type="NCBIfam" id="TIGR02634">
    <property type="entry name" value="xylF"/>
    <property type="match status" value="1"/>
</dbReference>
<dbReference type="InterPro" id="IPR028082">
    <property type="entry name" value="Peripla_BP_I"/>
</dbReference>
<dbReference type="Pfam" id="PF13407">
    <property type="entry name" value="Peripla_BP_4"/>
    <property type="match status" value="1"/>
</dbReference>
<dbReference type="RefSeq" id="WP_069726508.1">
    <property type="nucleotide sequence ID" value="NZ_MDCO01000010.1"/>
</dbReference>
<feature type="signal peptide" evidence="4">
    <location>
        <begin position="1"/>
        <end position="22"/>
    </location>
</feature>
<feature type="domain" description="Periplasmic binding protein" evidence="5">
    <location>
        <begin position="40"/>
        <end position="294"/>
    </location>
</feature>
<dbReference type="CDD" id="cd19991">
    <property type="entry name" value="PBP1_ABC_xylose_binding"/>
    <property type="match status" value="1"/>
</dbReference>
<dbReference type="GO" id="GO:0048029">
    <property type="term" value="F:monosaccharide binding"/>
    <property type="evidence" value="ECO:0007669"/>
    <property type="project" value="InterPro"/>
</dbReference>
<protein>
    <submittedName>
        <fullName evidence="6">D-xylose ABC transporter substrate-binding protein</fullName>
    </submittedName>
</protein>
<gene>
    <name evidence="6" type="ORF">BFL38_05735</name>
</gene>
<evidence type="ECO:0000256" key="1">
    <source>
        <dbReference type="ARBA" id="ARBA00004196"/>
    </source>
</evidence>
<dbReference type="SUPFAM" id="SSF53822">
    <property type="entry name" value="Periplasmic binding protein-like I"/>
    <property type="match status" value="1"/>
</dbReference>
<evidence type="ECO:0000256" key="4">
    <source>
        <dbReference type="SAM" id="SignalP"/>
    </source>
</evidence>
<comment type="similarity">
    <text evidence="2">Belongs to the bacterial solute-binding protein 2 family.</text>
</comment>
<dbReference type="Gene3D" id="3.40.50.2300">
    <property type="match status" value="2"/>
</dbReference>
<sequence>MKKIIAILISLSLFALSCSNKASDTAADKGGDKIKIGLSLDDLRLERWQKDRDYFVKEAESLGAEVIYISSDGNATKQLADIENLIAQNVDVLVVIANDGNSLSPAIMQASQDGIPTLAYDRMINNCDIAHYVTFDLEKVGRMQAEGILEITNKGRFYYLGGSPTDNNAQYFRKGAMDALKPYIDSGDIELIGEQSTRDWLPDVALQIIEDMLTAQNNNVTAIVAANDAIGGAAVQALKAQGLAGKVPVSGQDADLAALQRIARGEQAVTVYKPIHLIAKECAKAAVALAKGEQALSNSSLNNGYKDVHTFYIEPIKVTKDNLDSTVIADGWATKEDVYGN</sequence>
<name>A0A1E5NDY8_9SPIR</name>
<dbReference type="EMBL" id="MDCO01000010">
    <property type="protein sequence ID" value="OEJ14331.1"/>
    <property type="molecule type" value="Genomic_DNA"/>
</dbReference>
<dbReference type="PROSITE" id="PS51257">
    <property type="entry name" value="PROKAR_LIPOPROTEIN"/>
    <property type="match status" value="1"/>
</dbReference>
<dbReference type="GO" id="GO:0030288">
    <property type="term" value="C:outer membrane-bounded periplasmic space"/>
    <property type="evidence" value="ECO:0007669"/>
    <property type="project" value="TreeGrafter"/>
</dbReference>
<evidence type="ECO:0000256" key="3">
    <source>
        <dbReference type="ARBA" id="ARBA00022729"/>
    </source>
</evidence>
<comment type="caution">
    <text evidence="6">The sequence shown here is derived from an EMBL/GenBank/DDBJ whole genome shotgun (WGS) entry which is preliminary data.</text>
</comment>
<evidence type="ECO:0000313" key="6">
    <source>
        <dbReference type="EMBL" id="OEJ14331.1"/>
    </source>
</evidence>
<feature type="chain" id="PRO_5009182264" evidence="4">
    <location>
        <begin position="23"/>
        <end position="341"/>
    </location>
</feature>
<dbReference type="InterPro" id="IPR025997">
    <property type="entry name" value="SBP_2_dom"/>
</dbReference>
<dbReference type="InterPro" id="IPR050555">
    <property type="entry name" value="Bact_Solute-Bind_Prot2"/>
</dbReference>